<comment type="cofactor">
    <cofactor evidence="10">
        <name>a divalent metal cation</name>
        <dbReference type="ChEBI" id="CHEBI:60240"/>
    </cofactor>
    <text evidence="10">Binds 1 divalent metal cation per subunit.</text>
</comment>
<evidence type="ECO:0000256" key="3">
    <source>
        <dbReference type="ARBA" id="ARBA00001941"/>
    </source>
</evidence>
<feature type="binding site" evidence="10">
    <location>
        <position position="7"/>
    </location>
    <ligand>
        <name>substrate</name>
    </ligand>
</feature>
<evidence type="ECO:0000256" key="7">
    <source>
        <dbReference type="ARBA" id="ARBA00013188"/>
    </source>
</evidence>
<comment type="pathway">
    <text evidence="10">Carbohydrate degradation.</text>
</comment>
<dbReference type="EC" id="5.1.3.1" evidence="7 10"/>
<comment type="function">
    <text evidence="10">Catalyzes the reversible epimerization of D-ribulose 5-phosphate to D-xylulose 5-phosphate.</text>
</comment>
<feature type="binding site" evidence="10">
    <location>
        <begin position="196"/>
        <end position="197"/>
    </location>
    <ligand>
        <name>substrate</name>
    </ligand>
</feature>
<dbReference type="CDD" id="cd00429">
    <property type="entry name" value="RPE"/>
    <property type="match status" value="1"/>
</dbReference>
<protein>
    <recommendedName>
        <fullName evidence="7 10">Ribulose-phosphate 3-epimerase</fullName>
        <ecNumber evidence="7 10">5.1.3.1</ecNumber>
    </recommendedName>
</protein>
<reference evidence="12 13" key="1">
    <citation type="journal article" date="2014" name="Int. J. Syst. Evol. Microbiol.">
        <title>Listeria floridensis sp. nov., Listeria aquatica sp. nov., Listeria cornellensis sp. nov., Listeria riparia sp. nov. and Listeria grandensis sp. nov., from agricultural and natural environments.</title>
        <authorList>
            <person name="den Bakker H.C."/>
            <person name="Warchocki S."/>
            <person name="Wright E.M."/>
            <person name="Allred A.F."/>
            <person name="Ahlstrom C."/>
            <person name="Manuel C.S."/>
            <person name="Stasiewicz M.J."/>
            <person name="Burrell A."/>
            <person name="Roof S."/>
            <person name="Strawn L."/>
            <person name="Fortes E.D."/>
            <person name="Nightingale K.K."/>
            <person name="Kephart D."/>
            <person name="Wiedmann M."/>
        </authorList>
    </citation>
    <scope>NUCLEOTIDE SEQUENCE [LARGE SCALE GENOMIC DNA]</scope>
    <source>
        <strain evidence="12 13">FSL S10-1187</strain>
    </source>
</reference>
<dbReference type="InterPro" id="IPR011060">
    <property type="entry name" value="RibuloseP-bd_barrel"/>
</dbReference>
<feature type="binding site" evidence="10">
    <location>
        <begin position="141"/>
        <end position="144"/>
    </location>
    <ligand>
        <name>substrate</name>
    </ligand>
</feature>
<feature type="binding site" evidence="10">
    <location>
        <position position="174"/>
    </location>
    <ligand>
        <name>a divalent metal cation</name>
        <dbReference type="ChEBI" id="CHEBI:60240"/>
    </ligand>
</feature>
<dbReference type="Pfam" id="PF00834">
    <property type="entry name" value="Ribul_P_3_epim"/>
    <property type="match status" value="1"/>
</dbReference>
<sequence>MGKIAPSILSADFANLERDIKEVEALGADYLHVDVMDGHFVPNITFGPDVVKAIRPRTKLPLDVHLMIENPDAYIPQFAKAGADIISVHVETCPHLHRTLQHIRSFDVKAAAVLNPATPIDTLYHVLDELDMVLFMTVNPGFGGQKFIPEVLNKITAFKAYCAEKGYSIAIEVDGGVNDVTAKQCLDAGADIFVAGSYIYGNPDRMIPIDKLRQIVGE</sequence>
<comment type="cofactor">
    <cofactor evidence="3">
        <name>Co(2+)</name>
        <dbReference type="ChEBI" id="CHEBI:48828"/>
    </cofactor>
</comment>
<dbReference type="InterPro" id="IPR000056">
    <property type="entry name" value="Ribul_P_3_epim-like"/>
</dbReference>
<feature type="binding site" evidence="10">
    <location>
        <begin position="174"/>
        <end position="176"/>
    </location>
    <ligand>
        <name>substrate</name>
    </ligand>
</feature>
<proteinExistence type="inferred from homology"/>
<evidence type="ECO:0000256" key="8">
    <source>
        <dbReference type="ARBA" id="ARBA00022723"/>
    </source>
</evidence>
<dbReference type="PIRSF" id="PIRSF001461">
    <property type="entry name" value="RPE"/>
    <property type="match status" value="1"/>
</dbReference>
<dbReference type="PROSITE" id="PS01085">
    <property type="entry name" value="RIBUL_P_3_EPIMER_1"/>
    <property type="match status" value="1"/>
</dbReference>
<dbReference type="InterPro" id="IPR026019">
    <property type="entry name" value="Ribul_P_3_epim"/>
</dbReference>
<accession>A0ABN0RHR2</accession>
<evidence type="ECO:0000256" key="5">
    <source>
        <dbReference type="ARBA" id="ARBA00001954"/>
    </source>
</evidence>
<dbReference type="GO" id="GO:0004750">
    <property type="term" value="F:D-ribulose-phosphate 3-epimerase activity"/>
    <property type="evidence" value="ECO:0007669"/>
    <property type="project" value="UniProtKB-EC"/>
</dbReference>
<feature type="active site" description="Proton donor" evidence="10">
    <location>
        <position position="174"/>
    </location>
</feature>
<dbReference type="HAMAP" id="MF_02227">
    <property type="entry name" value="RPE"/>
    <property type="match status" value="1"/>
</dbReference>
<organism evidence="12 13">
    <name type="scientific">Listeria floridensis FSL S10-1187</name>
    <dbReference type="NCBI Taxonomy" id="1265817"/>
    <lineage>
        <taxon>Bacteria</taxon>
        <taxon>Bacillati</taxon>
        <taxon>Bacillota</taxon>
        <taxon>Bacilli</taxon>
        <taxon>Bacillales</taxon>
        <taxon>Listeriaceae</taxon>
        <taxon>Listeria</taxon>
    </lineage>
</organism>
<name>A0ABN0RHR2_9LIST</name>
<evidence type="ECO:0000256" key="11">
    <source>
        <dbReference type="PIRNR" id="PIRNR001461"/>
    </source>
</evidence>
<evidence type="ECO:0000256" key="10">
    <source>
        <dbReference type="HAMAP-Rule" id="MF_02227"/>
    </source>
</evidence>
<dbReference type="PANTHER" id="PTHR11749">
    <property type="entry name" value="RIBULOSE-5-PHOSPHATE-3-EPIMERASE"/>
    <property type="match status" value="1"/>
</dbReference>
<dbReference type="EMBL" id="AODF01000004">
    <property type="protein sequence ID" value="EUJ33458.1"/>
    <property type="molecule type" value="Genomic_DNA"/>
</dbReference>
<feature type="binding site" evidence="10">
    <location>
        <position position="65"/>
    </location>
    <ligand>
        <name>substrate</name>
    </ligand>
</feature>
<dbReference type="SUPFAM" id="SSF51366">
    <property type="entry name" value="Ribulose-phoshate binding barrel"/>
    <property type="match status" value="1"/>
</dbReference>
<evidence type="ECO:0000256" key="1">
    <source>
        <dbReference type="ARBA" id="ARBA00001782"/>
    </source>
</evidence>
<keyword evidence="10 11" id="KW-0119">Carbohydrate metabolism</keyword>
<dbReference type="InterPro" id="IPR013785">
    <property type="entry name" value="Aldolase_TIM"/>
</dbReference>
<keyword evidence="9 10" id="KW-0413">Isomerase</keyword>
<dbReference type="Gene3D" id="3.20.20.70">
    <property type="entry name" value="Aldolase class I"/>
    <property type="match status" value="1"/>
</dbReference>
<dbReference type="RefSeq" id="WP_036096176.1">
    <property type="nucleotide sequence ID" value="NZ_AODF01000004.1"/>
</dbReference>
<comment type="cofactor">
    <cofactor evidence="2">
        <name>Mn(2+)</name>
        <dbReference type="ChEBI" id="CHEBI:29035"/>
    </cofactor>
</comment>
<evidence type="ECO:0000256" key="9">
    <source>
        <dbReference type="ARBA" id="ARBA00023235"/>
    </source>
</evidence>
<evidence type="ECO:0000256" key="6">
    <source>
        <dbReference type="ARBA" id="ARBA00009541"/>
    </source>
</evidence>
<comment type="cofactor">
    <cofactor evidence="5">
        <name>Fe(2+)</name>
        <dbReference type="ChEBI" id="CHEBI:29033"/>
    </cofactor>
</comment>
<comment type="similarity">
    <text evidence="6 10 11">Belongs to the ribulose-phosphate 3-epimerase family.</text>
</comment>
<dbReference type="NCBIfam" id="TIGR01163">
    <property type="entry name" value="rpe"/>
    <property type="match status" value="1"/>
</dbReference>
<comment type="cofactor">
    <cofactor evidence="4">
        <name>Zn(2+)</name>
        <dbReference type="ChEBI" id="CHEBI:29105"/>
    </cofactor>
</comment>
<comment type="caution">
    <text evidence="12">The sequence shown here is derived from an EMBL/GenBank/DDBJ whole genome shotgun (WGS) entry which is preliminary data.</text>
</comment>
<evidence type="ECO:0000313" key="13">
    <source>
        <dbReference type="Proteomes" id="UP000019249"/>
    </source>
</evidence>
<dbReference type="Proteomes" id="UP000019249">
    <property type="component" value="Unassembled WGS sequence"/>
</dbReference>
<evidence type="ECO:0000256" key="2">
    <source>
        <dbReference type="ARBA" id="ARBA00001936"/>
    </source>
</evidence>
<dbReference type="NCBIfam" id="NF004076">
    <property type="entry name" value="PRK05581.1-4"/>
    <property type="match status" value="1"/>
</dbReference>
<gene>
    <name evidence="10" type="primary">rpe</name>
    <name evidence="12" type="ORF">MFLO_02888</name>
</gene>
<keyword evidence="8 10" id="KW-0479">Metal-binding</keyword>
<evidence type="ECO:0000313" key="12">
    <source>
        <dbReference type="EMBL" id="EUJ33458.1"/>
    </source>
</evidence>
<feature type="binding site" evidence="10">
    <location>
        <position position="34"/>
    </location>
    <ligand>
        <name>a divalent metal cation</name>
        <dbReference type="ChEBI" id="CHEBI:60240"/>
    </ligand>
</feature>
<feature type="binding site" evidence="10">
    <location>
        <position position="65"/>
    </location>
    <ligand>
        <name>a divalent metal cation</name>
        <dbReference type="ChEBI" id="CHEBI:60240"/>
    </ligand>
</feature>
<keyword evidence="13" id="KW-1185">Reference proteome</keyword>
<evidence type="ECO:0000256" key="4">
    <source>
        <dbReference type="ARBA" id="ARBA00001947"/>
    </source>
</evidence>
<feature type="active site" description="Proton acceptor" evidence="10">
    <location>
        <position position="34"/>
    </location>
</feature>
<feature type="binding site" evidence="10">
    <location>
        <position position="32"/>
    </location>
    <ligand>
        <name>a divalent metal cation</name>
        <dbReference type="ChEBI" id="CHEBI:60240"/>
    </ligand>
</feature>
<comment type="catalytic activity">
    <reaction evidence="1 10 11">
        <text>D-ribulose 5-phosphate = D-xylulose 5-phosphate</text>
        <dbReference type="Rhea" id="RHEA:13677"/>
        <dbReference type="ChEBI" id="CHEBI:57737"/>
        <dbReference type="ChEBI" id="CHEBI:58121"/>
        <dbReference type="EC" id="5.1.3.1"/>
    </reaction>
</comment>